<feature type="signal peptide" evidence="1">
    <location>
        <begin position="1"/>
        <end position="17"/>
    </location>
</feature>
<accession>A0ABP8HMY4</accession>
<dbReference type="InterPro" id="IPR050789">
    <property type="entry name" value="Diverse_Enzym_Activities"/>
</dbReference>
<evidence type="ECO:0000313" key="3">
    <source>
        <dbReference type="EMBL" id="GAA4341610.1"/>
    </source>
</evidence>
<comment type="caution">
    <text evidence="3">The sequence shown here is derived from an EMBL/GenBank/DDBJ whole genome shotgun (WGS) entry which is preliminary data.</text>
</comment>
<protein>
    <recommendedName>
        <fullName evidence="2">Beta-lactamase-related domain-containing protein</fullName>
    </recommendedName>
</protein>
<sequence>MRYLLPLLLCCSSLLHAQLPARALDSLLEAHRAALSGRGGGATLLLARDGQMLYSHSVGSFTADKPVPIASASKWYAGVLLMTLVHDGTLSLDDKVSKYLPSFNRPDKKDITLRQCFALTAGFAGGSEELDEFMKYRREGFAAMVDRIAEEPLAAAPGAQLNYGGIGMQVVGRMCEVASGKGWHQLFEERVIRPLGLRHTYYGGYRIGAAPRVAGGVTSSASDYLKLLRMLAAGGRIGDTVLLSPVEVRELLADQTGGAAIGYSPFTKYKTLFGTDRDPRYGIGNWIIREPSFTINTSPGAFGFTPWIDLGRGYYGVLAVQSAGPRVMPVFRKILAEIDGGLGRREK</sequence>
<gene>
    <name evidence="3" type="ORF">GCM10023184_40200</name>
</gene>
<evidence type="ECO:0000313" key="4">
    <source>
        <dbReference type="Proteomes" id="UP001501725"/>
    </source>
</evidence>
<dbReference type="InterPro" id="IPR001466">
    <property type="entry name" value="Beta-lactam-related"/>
</dbReference>
<feature type="chain" id="PRO_5045985105" description="Beta-lactamase-related domain-containing protein" evidence="1">
    <location>
        <begin position="18"/>
        <end position="347"/>
    </location>
</feature>
<keyword evidence="1" id="KW-0732">Signal</keyword>
<dbReference type="EMBL" id="BAABGY010000016">
    <property type="protein sequence ID" value="GAA4341610.1"/>
    <property type="molecule type" value="Genomic_DNA"/>
</dbReference>
<dbReference type="PANTHER" id="PTHR43283:SF3">
    <property type="entry name" value="BETA-LACTAMASE FAMILY PROTEIN (AFU_ORTHOLOGUE AFUA_5G07500)"/>
    <property type="match status" value="1"/>
</dbReference>
<dbReference type="PANTHER" id="PTHR43283">
    <property type="entry name" value="BETA-LACTAMASE-RELATED"/>
    <property type="match status" value="1"/>
</dbReference>
<evidence type="ECO:0000256" key="1">
    <source>
        <dbReference type="SAM" id="SignalP"/>
    </source>
</evidence>
<evidence type="ECO:0000259" key="2">
    <source>
        <dbReference type="Pfam" id="PF00144"/>
    </source>
</evidence>
<keyword evidence="4" id="KW-1185">Reference proteome</keyword>
<dbReference type="InterPro" id="IPR012338">
    <property type="entry name" value="Beta-lactam/transpept-like"/>
</dbReference>
<dbReference type="RefSeq" id="WP_345257703.1">
    <property type="nucleotide sequence ID" value="NZ_BAABGY010000016.1"/>
</dbReference>
<proteinExistence type="predicted"/>
<dbReference type="SUPFAM" id="SSF56601">
    <property type="entry name" value="beta-lactamase/transpeptidase-like"/>
    <property type="match status" value="1"/>
</dbReference>
<dbReference type="Pfam" id="PF00144">
    <property type="entry name" value="Beta-lactamase"/>
    <property type="match status" value="1"/>
</dbReference>
<feature type="domain" description="Beta-lactamase-related" evidence="2">
    <location>
        <begin position="33"/>
        <end position="263"/>
    </location>
</feature>
<reference evidence="4" key="1">
    <citation type="journal article" date="2019" name="Int. J. Syst. Evol. Microbiol.">
        <title>The Global Catalogue of Microorganisms (GCM) 10K type strain sequencing project: providing services to taxonomists for standard genome sequencing and annotation.</title>
        <authorList>
            <consortium name="The Broad Institute Genomics Platform"/>
            <consortium name="The Broad Institute Genome Sequencing Center for Infectious Disease"/>
            <person name="Wu L."/>
            <person name="Ma J."/>
        </authorList>
    </citation>
    <scope>NUCLEOTIDE SEQUENCE [LARGE SCALE GENOMIC DNA]</scope>
    <source>
        <strain evidence="4">JCM 17919</strain>
    </source>
</reference>
<name>A0ABP8HMY4_9BACT</name>
<dbReference type="Proteomes" id="UP001501725">
    <property type="component" value="Unassembled WGS sequence"/>
</dbReference>
<organism evidence="3 4">
    <name type="scientific">Flaviaesturariibacter amylovorans</name>
    <dbReference type="NCBI Taxonomy" id="1084520"/>
    <lineage>
        <taxon>Bacteria</taxon>
        <taxon>Pseudomonadati</taxon>
        <taxon>Bacteroidota</taxon>
        <taxon>Chitinophagia</taxon>
        <taxon>Chitinophagales</taxon>
        <taxon>Chitinophagaceae</taxon>
        <taxon>Flaviaestuariibacter</taxon>
    </lineage>
</organism>
<dbReference type="Gene3D" id="3.40.710.10">
    <property type="entry name" value="DD-peptidase/beta-lactamase superfamily"/>
    <property type="match status" value="1"/>
</dbReference>